<evidence type="ECO:0000313" key="3">
    <source>
        <dbReference type="EMBL" id="BBG98533.1"/>
    </source>
</evidence>
<feature type="compositionally biased region" description="Acidic residues" evidence="1">
    <location>
        <begin position="96"/>
        <end position="111"/>
    </location>
</feature>
<proteinExistence type="predicted"/>
<protein>
    <submittedName>
        <fullName evidence="3">Polyketide cyclase / dehydrase and lipid transport protein</fullName>
    </submittedName>
</protein>
<accession>A0A4Y1R380</accession>
<dbReference type="PANTHER" id="PTHR34060:SF1">
    <property type="entry name" value="POLYKETIDE CYCLASE _ DEHYDRASE AND LIPID TRANSPORT PROTEIN"/>
    <property type="match status" value="1"/>
</dbReference>
<dbReference type="InterPro" id="IPR023393">
    <property type="entry name" value="START-like_dom_sf"/>
</dbReference>
<dbReference type="Pfam" id="PF03364">
    <property type="entry name" value="Polyketide_cyc"/>
    <property type="match status" value="1"/>
</dbReference>
<sequence length="319" mass="35467">MREEEKASGSQIRMAACHANIVPIPSPTASAVAAAATAKPSFLLLLTVTNANPPSITPNFAASVYSSSFIKPNHSAVSHSSCRPHAQCSSSNKFDSEDDDDDQAVSEDGDGDVSINMDAAADDIDIEIDIDIDVEIEKTGNNCRRIRSEIGIEAPLNTVWNLLTDYERLADFIPGLAVCRLLHKTDNYARLFQIGQQNLAFGLKFNAKGIVDCYETPLEILPNLGHKREIEFNMVEGDFEIFQGKWSLQRLNREISCDDSLIEQQMHTTLSYLVDVKPKLWLPVRLVEGRLCKEIKINLACIREEALKLTHSNTMQHPR</sequence>
<evidence type="ECO:0000259" key="2">
    <source>
        <dbReference type="Pfam" id="PF03364"/>
    </source>
</evidence>
<feature type="region of interest" description="Disordered" evidence="1">
    <location>
        <begin position="78"/>
        <end position="112"/>
    </location>
</feature>
<dbReference type="AlphaFoldDB" id="A0A4Y1R380"/>
<feature type="compositionally biased region" description="Polar residues" evidence="1">
    <location>
        <begin position="78"/>
        <end position="93"/>
    </location>
</feature>
<dbReference type="PANTHER" id="PTHR34060">
    <property type="entry name" value="POLYKETIDE CYCLASE / DEHYDRASE AND LIPID TRANSPORT PROTEIN"/>
    <property type="match status" value="1"/>
</dbReference>
<evidence type="ECO:0000256" key="1">
    <source>
        <dbReference type="SAM" id="MobiDB-lite"/>
    </source>
</evidence>
<dbReference type="EMBL" id="AP019299">
    <property type="protein sequence ID" value="BBG98533.1"/>
    <property type="molecule type" value="Genomic_DNA"/>
</dbReference>
<organism evidence="3">
    <name type="scientific">Prunus dulcis</name>
    <name type="common">Almond</name>
    <name type="synonym">Amygdalus dulcis</name>
    <dbReference type="NCBI Taxonomy" id="3755"/>
    <lineage>
        <taxon>Eukaryota</taxon>
        <taxon>Viridiplantae</taxon>
        <taxon>Streptophyta</taxon>
        <taxon>Embryophyta</taxon>
        <taxon>Tracheophyta</taxon>
        <taxon>Spermatophyta</taxon>
        <taxon>Magnoliopsida</taxon>
        <taxon>eudicotyledons</taxon>
        <taxon>Gunneridae</taxon>
        <taxon>Pentapetalae</taxon>
        <taxon>rosids</taxon>
        <taxon>fabids</taxon>
        <taxon>Rosales</taxon>
        <taxon>Rosaceae</taxon>
        <taxon>Amygdaloideae</taxon>
        <taxon>Amygdaleae</taxon>
        <taxon>Prunus</taxon>
    </lineage>
</organism>
<dbReference type="SUPFAM" id="SSF55961">
    <property type="entry name" value="Bet v1-like"/>
    <property type="match status" value="1"/>
</dbReference>
<gene>
    <name evidence="3" type="ORF">Prudu_007957</name>
</gene>
<feature type="domain" description="Coenzyme Q-binding protein COQ10 START" evidence="2">
    <location>
        <begin position="152"/>
        <end position="290"/>
    </location>
</feature>
<dbReference type="Gene3D" id="3.30.530.20">
    <property type="match status" value="1"/>
</dbReference>
<name>A0A4Y1R380_PRUDU</name>
<dbReference type="InterPro" id="IPR005031">
    <property type="entry name" value="COQ10_START"/>
</dbReference>
<reference evidence="3" key="1">
    <citation type="journal article" date="2019" name="Science">
        <title>Mutation of a bHLH transcription factor allowed almond domestication.</title>
        <authorList>
            <person name="Sanchez-Perez R."/>
            <person name="Pavan S."/>
            <person name="Mazzeo R."/>
            <person name="Moldovan C."/>
            <person name="Aiese Cigliano R."/>
            <person name="Del Cueto J."/>
            <person name="Ricciardi F."/>
            <person name="Lotti C."/>
            <person name="Ricciardi L."/>
            <person name="Dicenta F."/>
            <person name="Lopez-Marques R.L."/>
            <person name="Lindberg Moller B."/>
        </authorList>
    </citation>
    <scope>NUCLEOTIDE SEQUENCE</scope>
</reference>
<dbReference type="CDD" id="cd08866">
    <property type="entry name" value="SRPBCC_11"/>
    <property type="match status" value="1"/>
</dbReference>